<evidence type="ECO:0000256" key="13">
    <source>
        <dbReference type="SAM" id="Phobius"/>
    </source>
</evidence>
<evidence type="ECO:0000256" key="12">
    <source>
        <dbReference type="ARBA" id="ARBA00023242"/>
    </source>
</evidence>
<evidence type="ECO:0000256" key="11">
    <source>
        <dbReference type="ARBA" id="ARBA00023136"/>
    </source>
</evidence>
<evidence type="ECO:0000256" key="3">
    <source>
        <dbReference type="ARBA" id="ARBA00005760"/>
    </source>
</evidence>
<dbReference type="GO" id="GO:0005816">
    <property type="term" value="C:spindle pole body"/>
    <property type="evidence" value="ECO:0007669"/>
    <property type="project" value="TreeGrafter"/>
</dbReference>
<proteinExistence type="inferred from homology"/>
<sequence>MALPVARRAPYKDFLQPALQRRFAGTAAIILILSYLEALTLSRWNSFIWSWMPLGLPGLRALAIFISVLPIIVLRIAQSHTGIRTSNSPFETLTNVLLPSSTYDAIITYVISAVVFSQVYLKSTSEEAGIRWISQVTGRSRLNEHAVFFTTNLAVLGLVQGIANIALDQDRLLLGAIRTKRQGDEDARDDAAEGTTAMHWATKLGEWTPILVVRCGMLSITVAMANYVFLYHFMRLPAWRWAMWIFRPLYSDLPKYNLPPGSAPWSIWMLMRTIWASFLLCLLWYFGDIAFRLQLTREPLKNGQPLTAESKDPNGSLLNGLKSKKPRIKAFAMWELAFIARDYTPRRLSILEDIDRKDGPMWSQIYALCLDTVKGIERRIDEYGKPALATPGTEPALDVTQPRERITQPLRTNDISAPKPAAKISLVTNTVSKLVTSPGKTPMDKWVPGIKKTATQAADTFMTKEQKEAVQPQALRGQLGTLSLRLLTLPVVGPIFQQTFSRRLAKAVLGTPYAEISVYINAAYALSHLAVCSLTEDKYGNVQRDVPTIIRTFTTVIKKLEAFQDELPTHWTDLGQNRQCPPAAAVLAALKDGLGALLEAFGEYSSDLRLSRTDMRLAREAAQNEQGEMQAEMRQVGQ</sequence>
<feature type="transmembrane region" description="Helical" evidence="13">
    <location>
        <begin position="265"/>
        <end position="287"/>
    </location>
</feature>
<dbReference type="EMBL" id="DF977478">
    <property type="protein sequence ID" value="GAP88666.1"/>
    <property type="molecule type" value="Genomic_DNA"/>
</dbReference>
<dbReference type="GO" id="GO:0051028">
    <property type="term" value="P:mRNA transport"/>
    <property type="evidence" value="ECO:0007669"/>
    <property type="project" value="UniProtKB-KW"/>
</dbReference>
<evidence type="ECO:0000313" key="15">
    <source>
        <dbReference type="Proteomes" id="UP000054516"/>
    </source>
</evidence>
<keyword evidence="10" id="KW-0906">Nuclear pore complex</keyword>
<feature type="transmembrane region" description="Helical" evidence="13">
    <location>
        <begin position="58"/>
        <end position="77"/>
    </location>
</feature>
<keyword evidence="5 13" id="KW-0812">Transmembrane</keyword>
<evidence type="ECO:0000256" key="6">
    <source>
        <dbReference type="ARBA" id="ARBA00022816"/>
    </source>
</evidence>
<keyword evidence="6" id="KW-0509">mRNA transport</keyword>
<dbReference type="GO" id="GO:0070762">
    <property type="term" value="C:nuclear pore transmembrane ring"/>
    <property type="evidence" value="ECO:0007669"/>
    <property type="project" value="TreeGrafter"/>
</dbReference>
<dbReference type="GO" id="GO:0015031">
    <property type="term" value="P:protein transport"/>
    <property type="evidence" value="ECO:0007669"/>
    <property type="project" value="UniProtKB-KW"/>
</dbReference>
<dbReference type="InterPro" id="IPR019049">
    <property type="entry name" value="Nucleoporin_prot_Ndc1/Nup"/>
</dbReference>
<evidence type="ECO:0000256" key="9">
    <source>
        <dbReference type="ARBA" id="ARBA00023010"/>
    </source>
</evidence>
<dbReference type="PANTHER" id="PTHR13269:SF6">
    <property type="entry name" value="NUCLEOPORIN NDC1"/>
    <property type="match status" value="1"/>
</dbReference>
<keyword evidence="4" id="KW-0813">Transport</keyword>
<feature type="transmembrane region" description="Helical" evidence="13">
    <location>
        <begin position="211"/>
        <end position="234"/>
    </location>
</feature>
<dbReference type="Proteomes" id="UP000054516">
    <property type="component" value="Unassembled WGS sequence"/>
</dbReference>
<keyword evidence="12" id="KW-0539">Nucleus</keyword>
<dbReference type="Pfam" id="PF09531">
    <property type="entry name" value="Ndc1_Nup"/>
    <property type="match status" value="1"/>
</dbReference>
<evidence type="ECO:0000256" key="10">
    <source>
        <dbReference type="ARBA" id="ARBA00023132"/>
    </source>
</evidence>
<dbReference type="PANTHER" id="PTHR13269">
    <property type="entry name" value="NUCLEOPORIN NDC1"/>
    <property type="match status" value="1"/>
</dbReference>
<evidence type="ECO:0000313" key="14">
    <source>
        <dbReference type="EMBL" id="GAP88666.1"/>
    </source>
</evidence>
<name>A0A1W2TK83_ROSNE</name>
<evidence type="ECO:0000256" key="4">
    <source>
        <dbReference type="ARBA" id="ARBA00022448"/>
    </source>
</evidence>
<keyword evidence="15" id="KW-1185">Reference proteome</keyword>
<dbReference type="GO" id="GO:0006999">
    <property type="term" value="P:nuclear pore organization"/>
    <property type="evidence" value="ECO:0007669"/>
    <property type="project" value="TreeGrafter"/>
</dbReference>
<evidence type="ECO:0000256" key="5">
    <source>
        <dbReference type="ARBA" id="ARBA00022692"/>
    </source>
</evidence>
<protein>
    <submittedName>
        <fullName evidence="14">Putative nucleoporin protein Ndc1-Nup</fullName>
    </submittedName>
</protein>
<organism evidence="14">
    <name type="scientific">Rosellinia necatrix</name>
    <name type="common">White root-rot fungus</name>
    <dbReference type="NCBI Taxonomy" id="77044"/>
    <lineage>
        <taxon>Eukaryota</taxon>
        <taxon>Fungi</taxon>
        <taxon>Dikarya</taxon>
        <taxon>Ascomycota</taxon>
        <taxon>Pezizomycotina</taxon>
        <taxon>Sordariomycetes</taxon>
        <taxon>Xylariomycetidae</taxon>
        <taxon>Xylariales</taxon>
        <taxon>Xylariaceae</taxon>
        <taxon>Rosellinia</taxon>
    </lineage>
</organism>
<dbReference type="GO" id="GO:0070631">
    <property type="term" value="P:spindle pole body localization"/>
    <property type="evidence" value="ECO:0007669"/>
    <property type="project" value="TreeGrafter"/>
</dbReference>
<keyword evidence="7" id="KW-0653">Protein transport</keyword>
<dbReference type="AlphaFoldDB" id="A0A1W2TK83"/>
<comment type="subcellular location">
    <subcellularLocation>
        <location evidence="1">Nucleus membrane</location>
        <topology evidence="1">Multi-pass membrane protein</topology>
    </subcellularLocation>
    <subcellularLocation>
        <location evidence="2">Nucleus</location>
        <location evidence="2">Nuclear pore complex</location>
    </subcellularLocation>
</comment>
<dbReference type="GO" id="GO:0031965">
    <property type="term" value="C:nuclear membrane"/>
    <property type="evidence" value="ECO:0007669"/>
    <property type="project" value="UniProtKB-SubCell"/>
</dbReference>
<keyword evidence="9" id="KW-0811">Translocation</keyword>
<keyword evidence="8 13" id="KW-1133">Transmembrane helix</keyword>
<evidence type="ECO:0000256" key="8">
    <source>
        <dbReference type="ARBA" id="ARBA00022989"/>
    </source>
</evidence>
<dbReference type="OMA" id="WQTANLF"/>
<accession>A0A1W2TK83</accession>
<gene>
    <name evidence="14" type="ORF">SAMD00023353_3300370</name>
</gene>
<evidence type="ECO:0000256" key="1">
    <source>
        <dbReference type="ARBA" id="ARBA00004232"/>
    </source>
</evidence>
<evidence type="ECO:0000256" key="2">
    <source>
        <dbReference type="ARBA" id="ARBA00004567"/>
    </source>
</evidence>
<dbReference type="OrthoDB" id="67850at2759"/>
<feature type="transmembrane region" description="Helical" evidence="13">
    <location>
        <begin position="21"/>
        <end position="38"/>
    </location>
</feature>
<comment type="similarity">
    <text evidence="3">Belongs to the NDC1 family.</text>
</comment>
<keyword evidence="11 13" id="KW-0472">Membrane</keyword>
<reference evidence="14" key="1">
    <citation type="submission" date="2016-03" db="EMBL/GenBank/DDBJ databases">
        <title>Draft genome sequence of Rosellinia necatrix.</title>
        <authorList>
            <person name="Kanematsu S."/>
        </authorList>
    </citation>
    <scope>NUCLEOTIDE SEQUENCE [LARGE SCALE GENOMIC DNA]</scope>
    <source>
        <strain evidence="14">W97</strain>
    </source>
</reference>
<evidence type="ECO:0000256" key="7">
    <source>
        <dbReference type="ARBA" id="ARBA00022927"/>
    </source>
</evidence>
<dbReference type="GO" id="GO:0106166">
    <property type="term" value="F:spindle pole body-nuclear membrane anchor activity"/>
    <property type="evidence" value="ECO:0007669"/>
    <property type="project" value="TreeGrafter"/>
</dbReference>
<dbReference type="STRING" id="77044.A0A1W2TK83"/>